<evidence type="ECO:0000256" key="10">
    <source>
        <dbReference type="ARBA" id="ARBA00023295"/>
    </source>
</evidence>
<dbReference type="Pfam" id="PF00730">
    <property type="entry name" value="HhH-GPD"/>
    <property type="match status" value="1"/>
</dbReference>
<keyword evidence="12" id="KW-0540">Nuclease</keyword>
<dbReference type="GO" id="GO:0003906">
    <property type="term" value="F:DNA-(apurinic or apyrimidinic site) endonuclease activity"/>
    <property type="evidence" value="ECO:0007669"/>
    <property type="project" value="TreeGrafter"/>
</dbReference>
<dbReference type="GO" id="GO:0016829">
    <property type="term" value="F:lyase activity"/>
    <property type="evidence" value="ECO:0007669"/>
    <property type="project" value="UniProtKB-KW"/>
</dbReference>
<dbReference type="FunFam" id="1.10.340.30:FF:000001">
    <property type="entry name" value="Endonuclease III"/>
    <property type="match status" value="1"/>
</dbReference>
<dbReference type="Gene3D" id="1.10.340.30">
    <property type="entry name" value="Hypothetical protein, domain 2"/>
    <property type="match status" value="1"/>
</dbReference>
<organism evidence="12 13">
    <name type="scientific">Caldovatus sediminis</name>
    <dbReference type="NCBI Taxonomy" id="2041189"/>
    <lineage>
        <taxon>Bacteria</taxon>
        <taxon>Pseudomonadati</taxon>
        <taxon>Pseudomonadota</taxon>
        <taxon>Alphaproteobacteria</taxon>
        <taxon>Acetobacterales</taxon>
        <taxon>Roseomonadaceae</taxon>
        <taxon>Caldovatus</taxon>
    </lineage>
</organism>
<evidence type="ECO:0000256" key="6">
    <source>
        <dbReference type="ARBA" id="ARBA00023004"/>
    </source>
</evidence>
<evidence type="ECO:0000256" key="4">
    <source>
        <dbReference type="ARBA" id="ARBA00022763"/>
    </source>
</evidence>
<keyword evidence="4" id="KW-0227">DNA damage</keyword>
<keyword evidence="5" id="KW-0378">Hydrolase</keyword>
<dbReference type="SMART" id="SM00478">
    <property type="entry name" value="ENDO3c"/>
    <property type="match status" value="1"/>
</dbReference>
<dbReference type="InterPro" id="IPR011257">
    <property type="entry name" value="DNA_glycosylase"/>
</dbReference>
<evidence type="ECO:0000256" key="3">
    <source>
        <dbReference type="ARBA" id="ARBA00022723"/>
    </source>
</evidence>
<dbReference type="PANTHER" id="PTHR43286:SF1">
    <property type="entry name" value="ENDONUCLEASE III-LIKE PROTEIN 1"/>
    <property type="match status" value="1"/>
</dbReference>
<evidence type="ECO:0000256" key="1">
    <source>
        <dbReference type="ARBA" id="ARBA00001966"/>
    </source>
</evidence>
<accession>A0A8J2ZBA4</accession>
<dbReference type="AlphaFoldDB" id="A0A8J2ZBA4"/>
<sequence>MAATPKSAAASAGAQGRPDKEPFDIAVAFRRLRRATAGLPKAAMFELRDRGYGSPFEQLVAALVSARTRDETTVPACLRLFAVARTPAALAALDEDRLAALLRGVTFPEAKARDLKAIARRILEEHGGRVPDSAEALRRFRGVGPKIAALTLGVGFGRPAIAVDVHVHRVVNRWGYVAAPTPERTQAALEAVLPRRYWIEINERLVPFGKFVCTRERPRCSGCVLRPMCRQVGVAHPR</sequence>
<dbReference type="InterPro" id="IPR004035">
    <property type="entry name" value="Endouclease-III_FeS-bd_BS"/>
</dbReference>
<dbReference type="GO" id="GO:0006289">
    <property type="term" value="P:nucleotide-excision repair"/>
    <property type="evidence" value="ECO:0007669"/>
    <property type="project" value="TreeGrafter"/>
</dbReference>
<dbReference type="Gene3D" id="1.10.1670.10">
    <property type="entry name" value="Helix-hairpin-Helix base-excision DNA repair enzymes (C-terminal)"/>
    <property type="match status" value="1"/>
</dbReference>
<dbReference type="CDD" id="cd00056">
    <property type="entry name" value="ENDO3c"/>
    <property type="match status" value="1"/>
</dbReference>
<reference evidence="12 13" key="1">
    <citation type="journal article" date="2014" name="Int. J. Syst. Evol. Microbiol.">
        <title>Complete genome sequence of Corynebacterium casei LMG S-19264T (=DSM 44701T), isolated from a smear-ripened cheese.</title>
        <authorList>
            <consortium name="US DOE Joint Genome Institute (JGI-PGF)"/>
            <person name="Walter F."/>
            <person name="Albersmeier A."/>
            <person name="Kalinowski J."/>
            <person name="Ruckert C."/>
        </authorList>
    </citation>
    <scope>NUCLEOTIDE SEQUENCE [LARGE SCALE GENOMIC DNA]</scope>
    <source>
        <strain evidence="12 13">CGMCC 1.16330</strain>
    </source>
</reference>
<keyword evidence="6" id="KW-0408">Iron</keyword>
<keyword evidence="10" id="KW-0326">Glycosidase</keyword>
<evidence type="ECO:0000256" key="7">
    <source>
        <dbReference type="ARBA" id="ARBA00023014"/>
    </source>
</evidence>
<dbReference type="GO" id="GO:0000703">
    <property type="term" value="F:oxidized pyrimidine nucleobase lesion DNA N-glycosylase activity"/>
    <property type="evidence" value="ECO:0007669"/>
    <property type="project" value="TreeGrafter"/>
</dbReference>
<dbReference type="RefSeq" id="WP_188899875.1">
    <property type="nucleotide sequence ID" value="NZ_BMKS01000005.1"/>
</dbReference>
<keyword evidence="8" id="KW-0234">DNA repair</keyword>
<feature type="domain" description="HhH-GPD" evidence="11">
    <location>
        <begin position="64"/>
        <end position="211"/>
    </location>
</feature>
<gene>
    <name evidence="12" type="primary">nth</name>
    <name evidence="12" type="ORF">GCM10010964_19890</name>
</gene>
<evidence type="ECO:0000313" key="13">
    <source>
        <dbReference type="Proteomes" id="UP000597507"/>
    </source>
</evidence>
<dbReference type="PANTHER" id="PTHR43286">
    <property type="entry name" value="ENDONUCLEASE III-LIKE PROTEIN 1"/>
    <property type="match status" value="1"/>
</dbReference>
<comment type="caution">
    <text evidence="12">The sequence shown here is derived from an EMBL/GenBank/DDBJ whole genome shotgun (WGS) entry which is preliminary data.</text>
</comment>
<evidence type="ECO:0000259" key="11">
    <source>
        <dbReference type="SMART" id="SM00478"/>
    </source>
</evidence>
<dbReference type="InterPro" id="IPR023170">
    <property type="entry name" value="HhH_base_excis_C"/>
</dbReference>
<name>A0A8J2ZBA4_9PROT</name>
<keyword evidence="13" id="KW-1185">Reference proteome</keyword>
<evidence type="ECO:0000313" key="12">
    <source>
        <dbReference type="EMBL" id="GGG31992.1"/>
    </source>
</evidence>
<dbReference type="SUPFAM" id="SSF48150">
    <property type="entry name" value="DNA-glycosylase"/>
    <property type="match status" value="1"/>
</dbReference>
<protein>
    <submittedName>
        <fullName evidence="12">Endonuclease III</fullName>
    </submittedName>
</protein>
<comment type="similarity">
    <text evidence="2">Belongs to the Nth/MutY family.</text>
</comment>
<dbReference type="PROSITE" id="PS00764">
    <property type="entry name" value="ENDONUCLEASE_III_1"/>
    <property type="match status" value="1"/>
</dbReference>
<dbReference type="Proteomes" id="UP000597507">
    <property type="component" value="Unassembled WGS sequence"/>
</dbReference>
<dbReference type="GO" id="GO:0006285">
    <property type="term" value="P:base-excision repair, AP site formation"/>
    <property type="evidence" value="ECO:0007669"/>
    <property type="project" value="TreeGrafter"/>
</dbReference>
<keyword evidence="3" id="KW-0479">Metal-binding</keyword>
<dbReference type="GO" id="GO:0046872">
    <property type="term" value="F:metal ion binding"/>
    <property type="evidence" value="ECO:0007669"/>
    <property type="project" value="UniProtKB-KW"/>
</dbReference>
<evidence type="ECO:0000256" key="9">
    <source>
        <dbReference type="ARBA" id="ARBA00023239"/>
    </source>
</evidence>
<keyword evidence="7" id="KW-0411">Iron-sulfur</keyword>
<evidence type="ECO:0000256" key="8">
    <source>
        <dbReference type="ARBA" id="ARBA00023204"/>
    </source>
</evidence>
<comment type="cofactor">
    <cofactor evidence="1">
        <name>[4Fe-4S] cluster</name>
        <dbReference type="ChEBI" id="CHEBI:49883"/>
    </cofactor>
</comment>
<keyword evidence="9" id="KW-0456">Lyase</keyword>
<evidence type="ECO:0000256" key="2">
    <source>
        <dbReference type="ARBA" id="ARBA00008343"/>
    </source>
</evidence>
<dbReference type="EMBL" id="BMKS01000005">
    <property type="protein sequence ID" value="GGG31992.1"/>
    <property type="molecule type" value="Genomic_DNA"/>
</dbReference>
<dbReference type="InterPro" id="IPR003265">
    <property type="entry name" value="HhH-GPD_domain"/>
</dbReference>
<proteinExistence type="inferred from homology"/>
<keyword evidence="12" id="KW-0255">Endonuclease</keyword>
<evidence type="ECO:0000256" key="5">
    <source>
        <dbReference type="ARBA" id="ARBA00022801"/>
    </source>
</evidence>
<dbReference type="GO" id="GO:0051536">
    <property type="term" value="F:iron-sulfur cluster binding"/>
    <property type="evidence" value="ECO:0007669"/>
    <property type="project" value="UniProtKB-KW"/>
</dbReference>